<evidence type="ECO:0000256" key="7">
    <source>
        <dbReference type="ARBA" id="ARBA00023186"/>
    </source>
</evidence>
<dbReference type="Pfam" id="PF13145">
    <property type="entry name" value="Rotamase_2"/>
    <property type="match status" value="1"/>
</dbReference>
<dbReference type="PROSITE" id="PS01096">
    <property type="entry name" value="PPIC_PPIASE_1"/>
    <property type="match status" value="1"/>
</dbReference>
<evidence type="ECO:0000256" key="6">
    <source>
        <dbReference type="ARBA" id="ARBA00023136"/>
    </source>
</evidence>
<keyword evidence="3" id="KW-0997">Cell inner membrane</keyword>
<dbReference type="InterPro" id="IPR000297">
    <property type="entry name" value="PPIase_PpiC"/>
</dbReference>
<dbReference type="Gene3D" id="3.10.50.40">
    <property type="match status" value="1"/>
</dbReference>
<evidence type="ECO:0000313" key="14">
    <source>
        <dbReference type="Proteomes" id="UP001500582"/>
    </source>
</evidence>
<dbReference type="PANTHER" id="PTHR47529:SF1">
    <property type="entry name" value="PERIPLASMIC CHAPERONE PPID"/>
    <property type="match status" value="1"/>
</dbReference>
<keyword evidence="2" id="KW-1003">Cell membrane</keyword>
<dbReference type="PANTHER" id="PTHR47529">
    <property type="entry name" value="PEPTIDYL-PROLYL CIS-TRANS ISOMERASE D"/>
    <property type="match status" value="1"/>
</dbReference>
<evidence type="ECO:0000256" key="9">
    <source>
        <dbReference type="ARBA" id="ARBA00040743"/>
    </source>
</evidence>
<dbReference type="EMBL" id="BAABFT010000010">
    <property type="protein sequence ID" value="GAA4330991.1"/>
    <property type="molecule type" value="Genomic_DNA"/>
</dbReference>
<evidence type="ECO:0000256" key="8">
    <source>
        <dbReference type="ARBA" id="ARBA00038408"/>
    </source>
</evidence>
<keyword evidence="11" id="KW-0413">Isomerase</keyword>
<gene>
    <name evidence="13" type="ORF">GCM10023149_36580</name>
</gene>
<comment type="subcellular location">
    <subcellularLocation>
        <location evidence="1">Cell inner membrane</location>
        <topology evidence="1">Single-pass type II membrane protein</topology>
        <orientation evidence="1">Periplasmic side</orientation>
    </subcellularLocation>
</comment>
<dbReference type="InterPro" id="IPR023058">
    <property type="entry name" value="PPIase_PpiC_CS"/>
</dbReference>
<proteinExistence type="inferred from homology"/>
<dbReference type="Pfam" id="PF13616">
    <property type="entry name" value="Rotamase_3"/>
    <property type="match status" value="1"/>
</dbReference>
<keyword evidence="14" id="KW-1185">Reference proteome</keyword>
<dbReference type="Proteomes" id="UP001500582">
    <property type="component" value="Unassembled WGS sequence"/>
</dbReference>
<comment type="caution">
    <text evidence="13">The sequence shown here is derived from an EMBL/GenBank/DDBJ whole genome shotgun (WGS) entry which is preliminary data.</text>
</comment>
<sequence>MGMILVIVIAVALLAFIAGEVIHFGGSLLRGDANTIGVVAGEKIPYADFNKKVEQNTDQYRQQYGANLSPQITSYIQENTWNQLLSQAILKKELDRLSLVVGTAETQDMISGKNPDQQIIQAFGDPQTGQVDRVKLNNVLNNIKAAKEGDPMKSQWNAFVAQMIESKKAQKYVSLVTNGLYVNSLEAQDDYEAKNKLVNFKYVALAYASIPDSKVTITDGDYSDFYNEHKASFKTDQELRNIEYVTFNGAASKADSAAVKAQVEKMLPDFKASTNDSLYVQVNSETKTPLVYQKKGALEPAVDSVMFSAAKGFVYGPYLSNGSYKLAKLVDSRVGPDSVKASHILINPATEGGVEKALAKADSLKKLIVAGKSFADLATIYSIDKQSAEKGGDLGTFGRGTMVPVFDEAVFNGTKGEYKIVTSQFGVHLIKIVDQKGSSKVAKIAIVDKPLIPSKETQSAAYNKAQAFLASVSGGNFDAEVKKEKLQLTPANDVSGITASLPGLESARDLVRWAFKAESGDVSDQVFTSGDQYVVAHLTTIKPEGTLPLEVVKPQIEAAVRNKVKAKQLLEKIQSASASSIDQLGQKVGAPVVPVQNIVFANPVIPGVGAEYSLVGSIFGSQPNKLSKGVEGQNGVYAYVVESFVKPAALANTVREKQQIGQNLTQRASGQLLNALKDKANVKDYRAKFL</sequence>
<evidence type="ECO:0000256" key="10">
    <source>
        <dbReference type="ARBA" id="ARBA00042775"/>
    </source>
</evidence>
<evidence type="ECO:0000256" key="5">
    <source>
        <dbReference type="ARBA" id="ARBA00022989"/>
    </source>
</evidence>
<evidence type="ECO:0000313" key="13">
    <source>
        <dbReference type="EMBL" id="GAA4330991.1"/>
    </source>
</evidence>
<reference evidence="14" key="1">
    <citation type="journal article" date="2019" name="Int. J. Syst. Evol. Microbiol.">
        <title>The Global Catalogue of Microorganisms (GCM) 10K type strain sequencing project: providing services to taxonomists for standard genome sequencing and annotation.</title>
        <authorList>
            <consortium name="The Broad Institute Genomics Platform"/>
            <consortium name="The Broad Institute Genome Sequencing Center for Infectious Disease"/>
            <person name="Wu L."/>
            <person name="Ma J."/>
        </authorList>
    </citation>
    <scope>NUCLEOTIDE SEQUENCE [LARGE SCALE GENOMIC DNA]</scope>
    <source>
        <strain evidence="14">JCM 17705</strain>
    </source>
</reference>
<keyword evidence="11" id="KW-0697">Rotamase</keyword>
<keyword evidence="7" id="KW-0143">Chaperone</keyword>
<comment type="similarity">
    <text evidence="8">Belongs to the PpiD chaperone family.</text>
</comment>
<dbReference type="SUPFAM" id="SSF54534">
    <property type="entry name" value="FKBP-like"/>
    <property type="match status" value="1"/>
</dbReference>
<evidence type="ECO:0000256" key="3">
    <source>
        <dbReference type="ARBA" id="ARBA00022519"/>
    </source>
</evidence>
<protein>
    <recommendedName>
        <fullName evidence="9">Periplasmic chaperone PpiD</fullName>
    </recommendedName>
    <alternativeName>
        <fullName evidence="10">Periplasmic folding chaperone</fullName>
    </alternativeName>
</protein>
<evidence type="ECO:0000256" key="1">
    <source>
        <dbReference type="ARBA" id="ARBA00004382"/>
    </source>
</evidence>
<keyword evidence="6" id="KW-0472">Membrane</keyword>
<dbReference type="InterPro" id="IPR046357">
    <property type="entry name" value="PPIase_dom_sf"/>
</dbReference>
<dbReference type="SUPFAM" id="SSF109998">
    <property type="entry name" value="Triger factor/SurA peptide-binding domain-like"/>
    <property type="match status" value="1"/>
</dbReference>
<dbReference type="InterPro" id="IPR027304">
    <property type="entry name" value="Trigger_fact/SurA_dom_sf"/>
</dbReference>
<dbReference type="InterPro" id="IPR052029">
    <property type="entry name" value="PpiD_chaperone"/>
</dbReference>
<feature type="domain" description="PpiC" evidence="12">
    <location>
        <begin position="336"/>
        <end position="434"/>
    </location>
</feature>
<evidence type="ECO:0000256" key="2">
    <source>
        <dbReference type="ARBA" id="ARBA00022475"/>
    </source>
</evidence>
<dbReference type="Pfam" id="PF13623">
    <property type="entry name" value="SurA_N_2"/>
    <property type="match status" value="1"/>
</dbReference>
<evidence type="ECO:0000256" key="4">
    <source>
        <dbReference type="ARBA" id="ARBA00022692"/>
    </source>
</evidence>
<keyword evidence="4" id="KW-0812">Transmembrane</keyword>
<evidence type="ECO:0000256" key="11">
    <source>
        <dbReference type="PROSITE-ProRule" id="PRU00278"/>
    </source>
</evidence>
<keyword evidence="5" id="KW-1133">Transmembrane helix</keyword>
<organism evidence="13 14">
    <name type="scientific">Mucilaginibacter gynuensis</name>
    <dbReference type="NCBI Taxonomy" id="1302236"/>
    <lineage>
        <taxon>Bacteria</taxon>
        <taxon>Pseudomonadati</taxon>
        <taxon>Bacteroidota</taxon>
        <taxon>Sphingobacteriia</taxon>
        <taxon>Sphingobacteriales</taxon>
        <taxon>Sphingobacteriaceae</taxon>
        <taxon>Mucilaginibacter</taxon>
    </lineage>
</organism>
<evidence type="ECO:0000259" key="12">
    <source>
        <dbReference type="PROSITE" id="PS50198"/>
    </source>
</evidence>
<dbReference type="PROSITE" id="PS50198">
    <property type="entry name" value="PPIC_PPIASE_2"/>
    <property type="match status" value="1"/>
</dbReference>
<name>A0ABP8GWP9_9SPHI</name>
<accession>A0ABP8GWP9</accession>